<sequence length="54" mass="6585">MTVILIMMENQINNQNSLLLILEIRRFHYKFKALKVFCFQKKKNKIIKTVNKMK</sequence>
<dbReference type="EMBL" id="JAPFFK010000016">
    <property type="protein sequence ID" value="KAJ6705116.1"/>
    <property type="molecule type" value="Genomic_DNA"/>
</dbReference>
<name>A0A9Q0QES6_SALPP</name>
<organism evidence="1 2">
    <name type="scientific">Salix purpurea</name>
    <name type="common">Purple osier willow</name>
    <dbReference type="NCBI Taxonomy" id="77065"/>
    <lineage>
        <taxon>Eukaryota</taxon>
        <taxon>Viridiplantae</taxon>
        <taxon>Streptophyta</taxon>
        <taxon>Embryophyta</taxon>
        <taxon>Tracheophyta</taxon>
        <taxon>Spermatophyta</taxon>
        <taxon>Magnoliopsida</taxon>
        <taxon>eudicotyledons</taxon>
        <taxon>Gunneridae</taxon>
        <taxon>Pentapetalae</taxon>
        <taxon>rosids</taxon>
        <taxon>fabids</taxon>
        <taxon>Malpighiales</taxon>
        <taxon>Salicaceae</taxon>
        <taxon>Saliceae</taxon>
        <taxon>Salix</taxon>
    </lineage>
</organism>
<reference evidence="1" key="1">
    <citation type="submission" date="2022-11" db="EMBL/GenBank/DDBJ databases">
        <authorList>
            <person name="Hyden B.L."/>
            <person name="Feng K."/>
            <person name="Yates T."/>
            <person name="Jawdy S."/>
            <person name="Smart L.B."/>
            <person name="Muchero W."/>
        </authorList>
    </citation>
    <scope>NUCLEOTIDE SEQUENCE</scope>
    <source>
        <tissue evidence="1">Shoot tip</tissue>
    </source>
</reference>
<keyword evidence="2" id="KW-1185">Reference proteome</keyword>
<gene>
    <name evidence="1" type="ORF">OIU79_009922</name>
</gene>
<evidence type="ECO:0000313" key="2">
    <source>
        <dbReference type="Proteomes" id="UP001151532"/>
    </source>
</evidence>
<protein>
    <submittedName>
        <fullName evidence="1">Uncharacterized protein</fullName>
    </submittedName>
</protein>
<dbReference type="AlphaFoldDB" id="A0A9Q0QES6"/>
<reference evidence="1" key="2">
    <citation type="journal article" date="2023" name="Int. J. Mol. Sci.">
        <title>De Novo Assembly and Annotation of 11 Diverse Shrub Willow (Salix) Genomes Reveals Novel Gene Organization in Sex-Linked Regions.</title>
        <authorList>
            <person name="Hyden B."/>
            <person name="Feng K."/>
            <person name="Yates T.B."/>
            <person name="Jawdy S."/>
            <person name="Cereghino C."/>
            <person name="Smart L.B."/>
            <person name="Muchero W."/>
        </authorList>
    </citation>
    <scope>NUCLEOTIDE SEQUENCE</scope>
    <source>
        <tissue evidence="1">Shoot tip</tissue>
    </source>
</reference>
<accession>A0A9Q0QES6</accession>
<dbReference type="Proteomes" id="UP001151532">
    <property type="component" value="Chromosome 3"/>
</dbReference>
<evidence type="ECO:0000313" key="1">
    <source>
        <dbReference type="EMBL" id="KAJ6705116.1"/>
    </source>
</evidence>
<proteinExistence type="predicted"/>
<comment type="caution">
    <text evidence="1">The sequence shown here is derived from an EMBL/GenBank/DDBJ whole genome shotgun (WGS) entry which is preliminary data.</text>
</comment>